<organism evidence="6 7">
    <name type="scientific">Archaeoglobus veneficus (strain DSM 11195 / SNP6)</name>
    <dbReference type="NCBI Taxonomy" id="693661"/>
    <lineage>
        <taxon>Archaea</taxon>
        <taxon>Methanobacteriati</taxon>
        <taxon>Methanobacteriota</taxon>
        <taxon>Archaeoglobi</taxon>
        <taxon>Archaeoglobales</taxon>
        <taxon>Archaeoglobaceae</taxon>
        <taxon>Archaeoglobus</taxon>
    </lineage>
</organism>
<proteinExistence type="predicted"/>
<dbReference type="PANTHER" id="PTHR46233">
    <property type="entry name" value="HYDROXYACYLGLUTATHIONE HYDROLASE GLOC"/>
    <property type="match status" value="1"/>
</dbReference>
<dbReference type="SUPFAM" id="SSF56281">
    <property type="entry name" value="Metallo-hydrolase/oxidoreductase"/>
    <property type="match status" value="1"/>
</dbReference>
<keyword evidence="4" id="KW-0862">Zinc</keyword>
<evidence type="ECO:0000256" key="4">
    <source>
        <dbReference type="ARBA" id="ARBA00022833"/>
    </source>
</evidence>
<comment type="cofactor">
    <cofactor evidence="1">
        <name>Zn(2+)</name>
        <dbReference type="ChEBI" id="CHEBI:29105"/>
    </cofactor>
</comment>
<keyword evidence="7" id="KW-1185">Reference proteome</keyword>
<keyword evidence="2" id="KW-0479">Metal-binding</keyword>
<dbReference type="CDD" id="cd06262">
    <property type="entry name" value="metallo-hydrolase-like_MBL-fold"/>
    <property type="match status" value="1"/>
</dbReference>
<keyword evidence="3" id="KW-0378">Hydrolase</keyword>
<dbReference type="AlphaFoldDB" id="F2KRU6"/>
<dbReference type="Proteomes" id="UP000008136">
    <property type="component" value="Chromosome"/>
</dbReference>
<dbReference type="Gene3D" id="3.60.15.10">
    <property type="entry name" value="Ribonuclease Z/Hydroxyacylglutathione hydrolase-like"/>
    <property type="match status" value="1"/>
</dbReference>
<dbReference type="GeneID" id="10395099"/>
<dbReference type="EMBL" id="CP002588">
    <property type="protein sequence ID" value="AEA47960.1"/>
    <property type="molecule type" value="Genomic_DNA"/>
</dbReference>
<dbReference type="InterPro" id="IPR036866">
    <property type="entry name" value="RibonucZ/Hydroxyglut_hydro"/>
</dbReference>
<reference evidence="6 7" key="1">
    <citation type="submission" date="2011-03" db="EMBL/GenBank/DDBJ databases">
        <title>The complete genome of Archaeoglobus veneficus SNP6.</title>
        <authorList>
            <consortium name="US DOE Joint Genome Institute (JGI-PGF)"/>
            <person name="Lucas S."/>
            <person name="Copeland A."/>
            <person name="Lapidus A."/>
            <person name="Bruce D."/>
            <person name="Goodwin L."/>
            <person name="Pitluck S."/>
            <person name="Kyrpides N."/>
            <person name="Mavromatis K."/>
            <person name="Pagani I."/>
            <person name="Ivanova N."/>
            <person name="Mikhailova N."/>
            <person name="Lu M."/>
            <person name="Detter J.C."/>
            <person name="Tapia R."/>
            <person name="Han C."/>
            <person name="Land M."/>
            <person name="Hauser L."/>
            <person name="Markowitz V."/>
            <person name="Cheng J.-F."/>
            <person name="Hugenholtz P."/>
            <person name="Woyke T."/>
            <person name="Wu D."/>
            <person name="Spring S."/>
            <person name="Brambilla E."/>
            <person name="Klenk H.-P."/>
            <person name="Eisen J.A."/>
        </authorList>
    </citation>
    <scope>NUCLEOTIDE SEQUENCE [LARGE SCALE GENOMIC DNA]</scope>
    <source>
        <strain>SNP6</strain>
    </source>
</reference>
<dbReference type="Pfam" id="PF00753">
    <property type="entry name" value="Lactamase_B"/>
    <property type="match status" value="1"/>
</dbReference>
<dbReference type="SMART" id="SM00849">
    <property type="entry name" value="Lactamase_B"/>
    <property type="match status" value="1"/>
</dbReference>
<dbReference type="GO" id="GO:0046872">
    <property type="term" value="F:metal ion binding"/>
    <property type="evidence" value="ECO:0007669"/>
    <property type="project" value="UniProtKB-KW"/>
</dbReference>
<dbReference type="InterPro" id="IPR001279">
    <property type="entry name" value="Metallo-B-lactamas"/>
</dbReference>
<dbReference type="InterPro" id="IPR051453">
    <property type="entry name" value="MBL_Glyoxalase_II"/>
</dbReference>
<accession>F2KRU6</accession>
<evidence type="ECO:0000259" key="5">
    <source>
        <dbReference type="SMART" id="SM00849"/>
    </source>
</evidence>
<name>F2KRU6_ARCVS</name>
<dbReference type="RefSeq" id="WP_013684614.1">
    <property type="nucleotide sequence ID" value="NC_015320.1"/>
</dbReference>
<gene>
    <name evidence="6" type="ordered locus">Arcve_1967</name>
</gene>
<dbReference type="OrthoDB" id="197151at2157"/>
<dbReference type="GO" id="GO:0016787">
    <property type="term" value="F:hydrolase activity"/>
    <property type="evidence" value="ECO:0007669"/>
    <property type="project" value="UniProtKB-KW"/>
</dbReference>
<dbReference type="PANTHER" id="PTHR46233:SF3">
    <property type="entry name" value="HYDROXYACYLGLUTATHIONE HYDROLASE GLOC"/>
    <property type="match status" value="1"/>
</dbReference>
<evidence type="ECO:0000256" key="2">
    <source>
        <dbReference type="ARBA" id="ARBA00022723"/>
    </source>
</evidence>
<dbReference type="KEGG" id="ave:Arcve_1967"/>
<dbReference type="STRING" id="693661.Arcve_1967"/>
<sequence length="202" mass="22460">MTPIKFVTPPIAANAFLLKEDGILIDAGGDAAFLLKAIEKYMDPKDLNYVFLTHSHFDHAKAADVVQRIGAKVVMHSKEYEFASLNASPLYVPVKPDVTVEGGEVFEFDNVRLEVIHTPGHTPGSICLYEPDRKWLFSGDTVFAYGGFGRVDFPGGDARSLIESLKKLSELEVKRLYPGHEDVVEDGKHVKKAYEIARRVLI</sequence>
<protein>
    <submittedName>
        <fullName evidence="6">Beta-lactamase domain protein</fullName>
    </submittedName>
</protein>
<evidence type="ECO:0000256" key="1">
    <source>
        <dbReference type="ARBA" id="ARBA00001947"/>
    </source>
</evidence>
<dbReference type="HOGENOM" id="CLU_030571_5_1_2"/>
<evidence type="ECO:0000313" key="7">
    <source>
        <dbReference type="Proteomes" id="UP000008136"/>
    </source>
</evidence>
<evidence type="ECO:0000313" key="6">
    <source>
        <dbReference type="EMBL" id="AEA47960.1"/>
    </source>
</evidence>
<dbReference type="eggNOG" id="arCOG00504">
    <property type="taxonomic scope" value="Archaea"/>
</dbReference>
<feature type="domain" description="Metallo-beta-lactamase" evidence="5">
    <location>
        <begin position="12"/>
        <end position="180"/>
    </location>
</feature>
<evidence type="ECO:0000256" key="3">
    <source>
        <dbReference type="ARBA" id="ARBA00022801"/>
    </source>
</evidence>